<organism evidence="1 2">
    <name type="scientific">Porites lobata</name>
    <dbReference type="NCBI Taxonomy" id="104759"/>
    <lineage>
        <taxon>Eukaryota</taxon>
        <taxon>Metazoa</taxon>
        <taxon>Cnidaria</taxon>
        <taxon>Anthozoa</taxon>
        <taxon>Hexacorallia</taxon>
        <taxon>Scleractinia</taxon>
        <taxon>Fungiina</taxon>
        <taxon>Poritidae</taxon>
        <taxon>Porites</taxon>
    </lineage>
</organism>
<dbReference type="Proteomes" id="UP001159405">
    <property type="component" value="Unassembled WGS sequence"/>
</dbReference>
<evidence type="ECO:0000313" key="1">
    <source>
        <dbReference type="EMBL" id="CAH3177700.1"/>
    </source>
</evidence>
<reference evidence="1 2" key="1">
    <citation type="submission" date="2022-05" db="EMBL/GenBank/DDBJ databases">
        <authorList>
            <consortium name="Genoscope - CEA"/>
            <person name="William W."/>
        </authorList>
    </citation>
    <scope>NUCLEOTIDE SEQUENCE [LARGE SCALE GENOMIC DNA]</scope>
</reference>
<gene>
    <name evidence="1" type="ORF">PLOB_00019508</name>
</gene>
<comment type="caution">
    <text evidence="1">The sequence shown here is derived from an EMBL/GenBank/DDBJ whole genome shotgun (WGS) entry which is preliminary data.</text>
</comment>
<evidence type="ECO:0000313" key="2">
    <source>
        <dbReference type="Proteomes" id="UP001159405"/>
    </source>
</evidence>
<accession>A0ABN8RE85</accession>
<sequence>MILDAQFETMRLGIGQIAMLKAFLEKPVRGMDLLKLEREERINDLVEKIKAQRGNKAEKQKSKTVNVAMPKKSAVVRRRMLYIGWLHRSSADSRYKQIKTKDGEGFQDFYYNDDEQITVESLKMKARKLFFPEGVSKYGNLEMRMKQTRYLQDDSEIRTKTRTSKTQTLNYLRSRGLFASKCHVYLMSTQDDKEESSPGNLNQAEDSGLVSYSERPSTSQLGVFMGCSKTEMSEEFQSLEMKSSTPMRNSSRSQSPLYAPAIEGGEGTLCTVENVGDHRQLITYESLTESSFSEVLLTTVLFSREQCYDTNSFSQPLTRDTPLEEYGPLEKGVYRCGYQQR</sequence>
<dbReference type="EMBL" id="CALNXK010000229">
    <property type="protein sequence ID" value="CAH3177700.1"/>
    <property type="molecule type" value="Genomic_DNA"/>
</dbReference>
<protein>
    <submittedName>
        <fullName evidence="1">Uncharacterized protein</fullName>
    </submittedName>
</protein>
<proteinExistence type="predicted"/>
<keyword evidence="2" id="KW-1185">Reference proteome</keyword>
<name>A0ABN8RE85_9CNID</name>